<evidence type="ECO:0000313" key="2">
    <source>
        <dbReference type="EMBL" id="OWA54347.1"/>
    </source>
</evidence>
<gene>
    <name evidence="2" type="ORF">BV898_18755</name>
</gene>
<proteinExistence type="predicted"/>
<accession>A0A9X6NIC0</accession>
<feature type="compositionally biased region" description="Low complexity" evidence="1">
    <location>
        <begin position="54"/>
        <end position="80"/>
    </location>
</feature>
<feature type="compositionally biased region" description="Basic and acidic residues" evidence="1">
    <location>
        <begin position="1"/>
        <end position="24"/>
    </location>
</feature>
<dbReference type="Proteomes" id="UP000192578">
    <property type="component" value="Unassembled WGS sequence"/>
</dbReference>
<protein>
    <submittedName>
        <fullName evidence="2">Uncharacterized protein</fullName>
    </submittedName>
</protein>
<comment type="caution">
    <text evidence="2">The sequence shown here is derived from an EMBL/GenBank/DDBJ whole genome shotgun (WGS) entry which is preliminary data.</text>
</comment>
<reference evidence="3" key="1">
    <citation type="submission" date="2017-01" db="EMBL/GenBank/DDBJ databases">
        <title>Comparative genomics of anhydrobiosis in the tardigrade Hypsibius dujardini.</title>
        <authorList>
            <person name="Yoshida Y."/>
            <person name="Koutsovoulos G."/>
            <person name="Laetsch D."/>
            <person name="Stevens L."/>
            <person name="Kumar S."/>
            <person name="Horikawa D."/>
            <person name="Ishino K."/>
            <person name="Komine S."/>
            <person name="Tomita M."/>
            <person name="Blaxter M."/>
            <person name="Arakawa K."/>
        </authorList>
    </citation>
    <scope>NUCLEOTIDE SEQUENCE [LARGE SCALE GENOMIC DNA]</scope>
    <source>
        <strain evidence="3">Z151</strain>
    </source>
</reference>
<dbReference type="AlphaFoldDB" id="A0A9X6NIC0"/>
<keyword evidence="3" id="KW-1185">Reference proteome</keyword>
<evidence type="ECO:0000256" key="1">
    <source>
        <dbReference type="SAM" id="MobiDB-lite"/>
    </source>
</evidence>
<feature type="compositionally biased region" description="Basic and acidic residues" evidence="1">
    <location>
        <begin position="31"/>
        <end position="48"/>
    </location>
</feature>
<feature type="region of interest" description="Disordered" evidence="1">
    <location>
        <begin position="1"/>
        <end position="80"/>
    </location>
</feature>
<dbReference type="EMBL" id="MTYJ01000395">
    <property type="protein sequence ID" value="OWA54347.1"/>
    <property type="molecule type" value="Genomic_DNA"/>
</dbReference>
<organism evidence="2 3">
    <name type="scientific">Hypsibius exemplaris</name>
    <name type="common">Freshwater tardigrade</name>
    <dbReference type="NCBI Taxonomy" id="2072580"/>
    <lineage>
        <taxon>Eukaryota</taxon>
        <taxon>Metazoa</taxon>
        <taxon>Ecdysozoa</taxon>
        <taxon>Tardigrada</taxon>
        <taxon>Eutardigrada</taxon>
        <taxon>Parachela</taxon>
        <taxon>Hypsibioidea</taxon>
        <taxon>Hypsibiidae</taxon>
        <taxon>Hypsibius</taxon>
    </lineage>
</organism>
<evidence type="ECO:0000313" key="3">
    <source>
        <dbReference type="Proteomes" id="UP000192578"/>
    </source>
</evidence>
<name>A0A9X6NIC0_HYPEX</name>
<sequence length="80" mass="9087">MHPPLADRMKKCEMWFESGKRKSEEEEEEDPPPHREPSSCLSRMHDQQVRGQGTPYTSTTQESSSSPLPSPHHTSTALPQ</sequence>